<evidence type="ECO:0000313" key="3">
    <source>
        <dbReference type="Proteomes" id="UP000266005"/>
    </source>
</evidence>
<name>A0A399SHV5_9BACT</name>
<keyword evidence="3" id="KW-1185">Reference proteome</keyword>
<keyword evidence="1" id="KW-0472">Membrane</keyword>
<dbReference type="OrthoDB" id="799809at2"/>
<dbReference type="RefSeq" id="WP_119430322.1">
    <property type="nucleotide sequence ID" value="NZ_QWGE01000001.1"/>
</dbReference>
<dbReference type="EMBL" id="QWGE01000001">
    <property type="protein sequence ID" value="RIJ42439.1"/>
    <property type="molecule type" value="Genomic_DNA"/>
</dbReference>
<reference evidence="3" key="1">
    <citation type="submission" date="2018-08" db="EMBL/GenBank/DDBJ databases">
        <title>Mucilaginibacter sp. MYSH2.</title>
        <authorList>
            <person name="Seo T."/>
        </authorList>
    </citation>
    <scope>NUCLEOTIDE SEQUENCE [LARGE SCALE GENOMIC DNA]</scope>
    <source>
        <strain evidence="3">KIRAN</strain>
    </source>
</reference>
<gene>
    <name evidence="2" type="ORF">D1627_00780</name>
</gene>
<feature type="transmembrane region" description="Helical" evidence="1">
    <location>
        <begin position="40"/>
        <end position="59"/>
    </location>
</feature>
<proteinExistence type="predicted"/>
<feature type="transmembrane region" description="Helical" evidence="1">
    <location>
        <begin position="12"/>
        <end position="34"/>
    </location>
</feature>
<dbReference type="Proteomes" id="UP000266005">
    <property type="component" value="Unassembled WGS sequence"/>
</dbReference>
<sequence>MNRAGAVARIHGAYWGIGAMWPLVHMDSFIWVTGPKEELWLVRCLSLLMIVVGLVLFIAGTKKRITPDLKWLGVGGALVMALVDFFYVFSGKIREVYLLDGVAELILIGLWFWAGNRGILNSSLPTAK</sequence>
<keyword evidence="1" id="KW-1133">Transmembrane helix</keyword>
<protein>
    <submittedName>
        <fullName evidence="2">Uncharacterized protein</fullName>
    </submittedName>
</protein>
<organism evidence="2 3">
    <name type="scientific">Pontibacter oryzae</name>
    <dbReference type="NCBI Taxonomy" id="2304593"/>
    <lineage>
        <taxon>Bacteria</taxon>
        <taxon>Pseudomonadati</taxon>
        <taxon>Bacteroidota</taxon>
        <taxon>Cytophagia</taxon>
        <taxon>Cytophagales</taxon>
        <taxon>Hymenobacteraceae</taxon>
        <taxon>Pontibacter</taxon>
    </lineage>
</organism>
<evidence type="ECO:0000256" key="1">
    <source>
        <dbReference type="SAM" id="Phobius"/>
    </source>
</evidence>
<feature type="transmembrane region" description="Helical" evidence="1">
    <location>
        <begin position="96"/>
        <end position="114"/>
    </location>
</feature>
<feature type="transmembrane region" description="Helical" evidence="1">
    <location>
        <begin position="71"/>
        <end position="90"/>
    </location>
</feature>
<dbReference type="AlphaFoldDB" id="A0A399SHV5"/>
<comment type="caution">
    <text evidence="2">The sequence shown here is derived from an EMBL/GenBank/DDBJ whole genome shotgun (WGS) entry which is preliminary data.</text>
</comment>
<keyword evidence="1" id="KW-0812">Transmembrane</keyword>
<accession>A0A399SHV5</accession>
<evidence type="ECO:0000313" key="2">
    <source>
        <dbReference type="EMBL" id="RIJ42439.1"/>
    </source>
</evidence>